<dbReference type="EMBL" id="JAWWNJ010000090">
    <property type="protein sequence ID" value="KAK6997499.1"/>
    <property type="molecule type" value="Genomic_DNA"/>
</dbReference>
<evidence type="ECO:0000313" key="2">
    <source>
        <dbReference type="EMBL" id="KAK6997499.1"/>
    </source>
</evidence>
<feature type="domain" description="F-box" evidence="1">
    <location>
        <begin position="70"/>
        <end position="119"/>
    </location>
</feature>
<evidence type="ECO:0000259" key="1">
    <source>
        <dbReference type="Pfam" id="PF12937"/>
    </source>
</evidence>
<name>A0AAW0A283_9AGAR</name>
<protein>
    <recommendedName>
        <fullName evidence="1">F-box domain-containing protein</fullName>
    </recommendedName>
</protein>
<accession>A0AAW0A283</accession>
<dbReference type="Gene3D" id="1.20.1280.50">
    <property type="match status" value="1"/>
</dbReference>
<dbReference type="Pfam" id="PF12937">
    <property type="entry name" value="F-box-like"/>
    <property type="match status" value="1"/>
</dbReference>
<dbReference type="Proteomes" id="UP001362999">
    <property type="component" value="Unassembled WGS sequence"/>
</dbReference>
<sequence>TNNPPSSAEVPFIHQMISGATARIRALEKVSSIWTDCCEICLQSFYNDYVGLLAFHHKYHSFTSPLRRFPPEVLLEIFSWILDNLDDHVPQQPLWTLTHICHAWRDIIVNNSRFWSHIVVDFDPAHNKSSNDIFNLDRLLTQITRAQKQPLKIFFHGCENSSSSAQTNAFALLGCYSLQWESLDIGLTSTLVPLLPLVSQRLPHLRRLSLQWKSHHSQSGVHSINAFRDVSSLIEVNIANHWDLVWVFFPYQRLSRYQLDTTWECHTEVLKNAHNLEEAIISVVYPESETWVSKEKLHLPALKRLFISHSQALNTLVIPYLEELVLDIFDDEELQEFENQVNHFASHGHLHHLHLIGHITADAVVKILEELSTLVQFGVLLSSDEPTTHLNNIIQSLILDDTAHSLLAPQLTKISLGIEEPYIIDYGLYLQMLQSRRTPKHAMLTSTTLVDGNIDTDISLSTLKESFELLRVQGLNIDILFGNISFMNIVEQWSMKQV</sequence>
<evidence type="ECO:0000313" key="3">
    <source>
        <dbReference type="Proteomes" id="UP001362999"/>
    </source>
</evidence>
<dbReference type="AlphaFoldDB" id="A0AAW0A283"/>
<feature type="non-terminal residue" evidence="2">
    <location>
        <position position="1"/>
    </location>
</feature>
<gene>
    <name evidence="2" type="ORF">R3P38DRAFT_2561910</name>
</gene>
<reference evidence="2 3" key="1">
    <citation type="journal article" date="2024" name="J Genomics">
        <title>Draft genome sequencing and assembly of Favolaschia claudopus CIRM-BRFM 2984 isolated from oak limbs.</title>
        <authorList>
            <person name="Navarro D."/>
            <person name="Drula E."/>
            <person name="Chaduli D."/>
            <person name="Cazenave R."/>
            <person name="Ahrendt S."/>
            <person name="Wang J."/>
            <person name="Lipzen A."/>
            <person name="Daum C."/>
            <person name="Barry K."/>
            <person name="Grigoriev I.V."/>
            <person name="Favel A."/>
            <person name="Rosso M.N."/>
            <person name="Martin F."/>
        </authorList>
    </citation>
    <scope>NUCLEOTIDE SEQUENCE [LARGE SCALE GENOMIC DNA]</scope>
    <source>
        <strain evidence="2 3">CIRM-BRFM 2984</strain>
    </source>
</reference>
<organism evidence="2 3">
    <name type="scientific">Favolaschia claudopus</name>
    <dbReference type="NCBI Taxonomy" id="2862362"/>
    <lineage>
        <taxon>Eukaryota</taxon>
        <taxon>Fungi</taxon>
        <taxon>Dikarya</taxon>
        <taxon>Basidiomycota</taxon>
        <taxon>Agaricomycotina</taxon>
        <taxon>Agaricomycetes</taxon>
        <taxon>Agaricomycetidae</taxon>
        <taxon>Agaricales</taxon>
        <taxon>Marasmiineae</taxon>
        <taxon>Mycenaceae</taxon>
        <taxon>Favolaschia</taxon>
    </lineage>
</organism>
<proteinExistence type="predicted"/>
<keyword evidence="3" id="KW-1185">Reference proteome</keyword>
<dbReference type="InterPro" id="IPR001810">
    <property type="entry name" value="F-box_dom"/>
</dbReference>
<comment type="caution">
    <text evidence="2">The sequence shown here is derived from an EMBL/GenBank/DDBJ whole genome shotgun (WGS) entry which is preliminary data.</text>
</comment>